<evidence type="ECO:0000313" key="8">
    <source>
        <dbReference type="EMBL" id="MCV9389414.1"/>
    </source>
</evidence>
<reference evidence="8 9" key="1">
    <citation type="submission" date="2022-10" db="EMBL/GenBank/DDBJ databases">
        <title>Comparative genomics and taxonomic characterization of three novel marine species of genus Reichenbachiella exhibiting antioxidant and polysaccharide degradation activities.</title>
        <authorList>
            <person name="Muhammad N."/>
            <person name="Lee Y.-J."/>
            <person name="Ko J."/>
            <person name="Kim S.-G."/>
        </authorList>
    </citation>
    <scope>NUCLEOTIDE SEQUENCE [LARGE SCALE GENOMIC DNA]</scope>
    <source>
        <strain evidence="8 9">ABR2-5</strain>
    </source>
</reference>
<dbReference type="InterPro" id="IPR058245">
    <property type="entry name" value="NreC/VraR/RcsB-like_REC"/>
</dbReference>
<dbReference type="SUPFAM" id="SSF46894">
    <property type="entry name" value="C-terminal effector domain of the bipartite response regulators"/>
    <property type="match status" value="1"/>
</dbReference>
<feature type="modified residue" description="4-aspartylphosphate" evidence="5">
    <location>
        <position position="54"/>
    </location>
</feature>
<evidence type="ECO:0000256" key="4">
    <source>
        <dbReference type="ARBA" id="ARBA00023163"/>
    </source>
</evidence>
<keyword evidence="3" id="KW-0238">DNA-binding</keyword>
<dbReference type="CDD" id="cd17535">
    <property type="entry name" value="REC_NarL-like"/>
    <property type="match status" value="1"/>
</dbReference>
<dbReference type="Proteomes" id="UP001300692">
    <property type="component" value="Unassembled WGS sequence"/>
</dbReference>
<dbReference type="RefSeq" id="WP_264140332.1">
    <property type="nucleotide sequence ID" value="NZ_JAOYOD010000001.1"/>
</dbReference>
<dbReference type="EMBL" id="JAOYOD010000001">
    <property type="protein sequence ID" value="MCV9389414.1"/>
    <property type="molecule type" value="Genomic_DNA"/>
</dbReference>
<dbReference type="InterPro" id="IPR039420">
    <property type="entry name" value="WalR-like"/>
</dbReference>
<dbReference type="SMART" id="SM00421">
    <property type="entry name" value="HTH_LUXR"/>
    <property type="match status" value="1"/>
</dbReference>
<dbReference type="InterPro" id="IPR000792">
    <property type="entry name" value="Tscrpt_reg_LuxR_C"/>
</dbReference>
<keyword evidence="4" id="KW-0804">Transcription</keyword>
<evidence type="ECO:0000313" key="9">
    <source>
        <dbReference type="Proteomes" id="UP001300692"/>
    </source>
</evidence>
<proteinExistence type="predicted"/>
<dbReference type="CDD" id="cd06170">
    <property type="entry name" value="LuxR_C_like"/>
    <property type="match status" value="1"/>
</dbReference>
<dbReference type="SMART" id="SM00448">
    <property type="entry name" value="REC"/>
    <property type="match status" value="1"/>
</dbReference>
<keyword evidence="1 5" id="KW-0597">Phosphoprotein</keyword>
<dbReference type="PROSITE" id="PS50043">
    <property type="entry name" value="HTH_LUXR_2"/>
    <property type="match status" value="1"/>
</dbReference>
<sequence>MIKVLIADDHEVIVEGLKALLNTSKELEILGHASNGLKVMEFLRSKKVDVILLDINMPEMDGMETTKAIRKNYPDVKILILSMYNKAEFIRNLVELGAHGYVLKNTPHAELVAAIKKVHSGQEHFSTEVQNTIEESLKANGKTGPAYLTDRERDIIKLLAEGNTTSEIAKKLYLSTHTVDTHRKNLMAKLGQKNIASLVRFAVENGYAGEQF</sequence>
<keyword evidence="9" id="KW-1185">Reference proteome</keyword>
<comment type="caution">
    <text evidence="8">The sequence shown here is derived from an EMBL/GenBank/DDBJ whole genome shotgun (WGS) entry which is preliminary data.</text>
</comment>
<evidence type="ECO:0000256" key="1">
    <source>
        <dbReference type="ARBA" id="ARBA00022553"/>
    </source>
</evidence>
<dbReference type="InterPro" id="IPR001789">
    <property type="entry name" value="Sig_transdc_resp-reg_receiver"/>
</dbReference>
<keyword evidence="2" id="KW-0805">Transcription regulation</keyword>
<dbReference type="InterPro" id="IPR016032">
    <property type="entry name" value="Sig_transdc_resp-reg_C-effctor"/>
</dbReference>
<accession>A0ABT3D0R6</accession>
<evidence type="ECO:0000256" key="5">
    <source>
        <dbReference type="PROSITE-ProRule" id="PRU00169"/>
    </source>
</evidence>
<evidence type="ECO:0000256" key="3">
    <source>
        <dbReference type="ARBA" id="ARBA00023125"/>
    </source>
</evidence>
<dbReference type="SUPFAM" id="SSF52172">
    <property type="entry name" value="CheY-like"/>
    <property type="match status" value="1"/>
</dbReference>
<dbReference type="Gene3D" id="3.40.50.2300">
    <property type="match status" value="1"/>
</dbReference>
<evidence type="ECO:0000256" key="2">
    <source>
        <dbReference type="ARBA" id="ARBA00023015"/>
    </source>
</evidence>
<dbReference type="InterPro" id="IPR011006">
    <property type="entry name" value="CheY-like_superfamily"/>
</dbReference>
<evidence type="ECO:0000259" key="6">
    <source>
        <dbReference type="PROSITE" id="PS50043"/>
    </source>
</evidence>
<dbReference type="Pfam" id="PF00196">
    <property type="entry name" value="GerE"/>
    <property type="match status" value="1"/>
</dbReference>
<gene>
    <name evidence="8" type="ORF">N7U62_22300</name>
</gene>
<feature type="domain" description="Response regulatory" evidence="7">
    <location>
        <begin position="3"/>
        <end position="119"/>
    </location>
</feature>
<protein>
    <submittedName>
        <fullName evidence="8">Response regulator transcription factor</fullName>
    </submittedName>
</protein>
<dbReference type="PANTHER" id="PTHR43214">
    <property type="entry name" value="TWO-COMPONENT RESPONSE REGULATOR"/>
    <property type="match status" value="1"/>
</dbReference>
<dbReference type="PROSITE" id="PS50110">
    <property type="entry name" value="RESPONSE_REGULATORY"/>
    <property type="match status" value="1"/>
</dbReference>
<dbReference type="PRINTS" id="PR00038">
    <property type="entry name" value="HTHLUXR"/>
</dbReference>
<organism evidence="8 9">
    <name type="scientific">Reichenbachiella ulvae</name>
    <dbReference type="NCBI Taxonomy" id="2980104"/>
    <lineage>
        <taxon>Bacteria</taxon>
        <taxon>Pseudomonadati</taxon>
        <taxon>Bacteroidota</taxon>
        <taxon>Cytophagia</taxon>
        <taxon>Cytophagales</taxon>
        <taxon>Reichenbachiellaceae</taxon>
        <taxon>Reichenbachiella</taxon>
    </lineage>
</organism>
<feature type="domain" description="HTH luxR-type" evidence="6">
    <location>
        <begin position="141"/>
        <end position="206"/>
    </location>
</feature>
<dbReference type="Pfam" id="PF00072">
    <property type="entry name" value="Response_reg"/>
    <property type="match status" value="1"/>
</dbReference>
<dbReference type="PANTHER" id="PTHR43214:SF41">
    <property type="entry name" value="NITRATE_NITRITE RESPONSE REGULATOR PROTEIN NARP"/>
    <property type="match status" value="1"/>
</dbReference>
<dbReference type="PROSITE" id="PS00622">
    <property type="entry name" value="HTH_LUXR_1"/>
    <property type="match status" value="1"/>
</dbReference>
<name>A0ABT3D0R6_9BACT</name>
<evidence type="ECO:0000259" key="7">
    <source>
        <dbReference type="PROSITE" id="PS50110"/>
    </source>
</evidence>